<reference evidence="1" key="1">
    <citation type="submission" date="2022-01" db="EMBL/GenBank/DDBJ databases">
        <authorList>
            <person name="Braso-Vives M."/>
        </authorList>
    </citation>
    <scope>NUCLEOTIDE SEQUENCE</scope>
</reference>
<protein>
    <submittedName>
        <fullName evidence="1">Hypp4549 protein</fullName>
    </submittedName>
</protein>
<proteinExistence type="predicted"/>
<organism evidence="1 2">
    <name type="scientific">Branchiostoma lanceolatum</name>
    <name type="common">Common lancelet</name>
    <name type="synonym">Amphioxus lanceolatum</name>
    <dbReference type="NCBI Taxonomy" id="7740"/>
    <lineage>
        <taxon>Eukaryota</taxon>
        <taxon>Metazoa</taxon>
        <taxon>Chordata</taxon>
        <taxon>Cephalochordata</taxon>
        <taxon>Leptocardii</taxon>
        <taxon>Amphioxiformes</taxon>
        <taxon>Branchiostomatidae</taxon>
        <taxon>Branchiostoma</taxon>
    </lineage>
</organism>
<accession>A0A8K0EW52</accession>
<name>A0A8K0EW52_BRALA</name>
<dbReference type="EMBL" id="OV696693">
    <property type="protein sequence ID" value="CAH1271058.1"/>
    <property type="molecule type" value="Genomic_DNA"/>
</dbReference>
<dbReference type="OrthoDB" id="10005844at2759"/>
<evidence type="ECO:0000313" key="2">
    <source>
        <dbReference type="Proteomes" id="UP000838412"/>
    </source>
</evidence>
<sequence length="225" mass="25976">MNNNLIGKTGLSALFLPRRKEDSLHDHVRVMIQRVKNDFFKGMDDEQLMCLPDHVRPPEESWGAEFREKLDKPKAEGGFGTLEAALKEAERLWRENSPAYQGYRSVAKPGKLPNGRRNIRRARLEGDSEADYRRRIRETREAAAANRSRNERVVRDYRRKQSVILWQTLRPAIHVLAKRLSAEEGEACRVIQDEGVWQEIANHVDGYIPPRDDTSALTDHVLLEV</sequence>
<dbReference type="AlphaFoldDB" id="A0A8K0EW52"/>
<dbReference type="Proteomes" id="UP000838412">
    <property type="component" value="Chromosome 8"/>
</dbReference>
<keyword evidence="2" id="KW-1185">Reference proteome</keyword>
<gene>
    <name evidence="1" type="primary">Hypp4549</name>
    <name evidence="1" type="ORF">BLAG_LOCUS23175</name>
</gene>
<evidence type="ECO:0000313" key="1">
    <source>
        <dbReference type="EMBL" id="CAH1271058.1"/>
    </source>
</evidence>